<comment type="caution">
    <text evidence="6">The sequence shown here is derived from an EMBL/GenBank/DDBJ whole genome shotgun (WGS) entry which is preliminary data.</text>
</comment>
<keyword evidence="7" id="KW-1185">Reference proteome</keyword>
<evidence type="ECO:0000313" key="7">
    <source>
        <dbReference type="Proteomes" id="UP000564496"/>
    </source>
</evidence>
<protein>
    <submittedName>
        <fullName evidence="6">Acyl-CoA reductase-like NAD-dependent aldehyde dehydrogenase</fullName>
    </submittedName>
</protein>
<dbReference type="Gene3D" id="3.40.605.10">
    <property type="entry name" value="Aldehyde Dehydrogenase, Chain A, domain 1"/>
    <property type="match status" value="1"/>
</dbReference>
<feature type="active site" evidence="3">
    <location>
        <position position="250"/>
    </location>
</feature>
<evidence type="ECO:0000313" key="6">
    <source>
        <dbReference type="EMBL" id="NYI78284.1"/>
    </source>
</evidence>
<dbReference type="SUPFAM" id="SSF53720">
    <property type="entry name" value="ALDH-like"/>
    <property type="match status" value="1"/>
</dbReference>
<dbReference type="Gene3D" id="3.40.309.10">
    <property type="entry name" value="Aldehyde Dehydrogenase, Chain A, domain 2"/>
    <property type="match status" value="1"/>
</dbReference>
<dbReference type="PROSITE" id="PS00687">
    <property type="entry name" value="ALDEHYDE_DEHYDR_GLU"/>
    <property type="match status" value="1"/>
</dbReference>
<gene>
    <name evidence="6" type="ORF">BJ988_002932</name>
</gene>
<dbReference type="FunFam" id="3.40.605.10:FF:000007">
    <property type="entry name" value="NAD/NADP-dependent betaine aldehyde dehydrogenase"/>
    <property type="match status" value="1"/>
</dbReference>
<keyword evidence="2 4" id="KW-0560">Oxidoreductase</keyword>
<evidence type="ECO:0000259" key="5">
    <source>
        <dbReference type="Pfam" id="PF00171"/>
    </source>
</evidence>
<dbReference type="InterPro" id="IPR015590">
    <property type="entry name" value="Aldehyde_DH_dom"/>
</dbReference>
<dbReference type="PANTHER" id="PTHR42804">
    <property type="entry name" value="ALDEHYDE DEHYDROGENASE"/>
    <property type="match status" value="1"/>
</dbReference>
<evidence type="ECO:0000256" key="4">
    <source>
        <dbReference type="RuleBase" id="RU003345"/>
    </source>
</evidence>
<proteinExistence type="inferred from homology"/>
<dbReference type="AlphaFoldDB" id="A0A7Z0DMD0"/>
<dbReference type="PANTHER" id="PTHR42804:SF1">
    <property type="entry name" value="ALDEHYDE DEHYDROGENASE-RELATED"/>
    <property type="match status" value="1"/>
</dbReference>
<dbReference type="EMBL" id="JACBZR010000001">
    <property type="protein sequence ID" value="NYI78284.1"/>
    <property type="molecule type" value="Genomic_DNA"/>
</dbReference>
<dbReference type="InterPro" id="IPR016161">
    <property type="entry name" value="Ald_DH/histidinol_DH"/>
</dbReference>
<sequence>MYDYLGSYIAGSWVPSAGDPLAVTSPASLETIGHVSVATRDDVDAAVRAARAALADEKWASTTPVERGALIGRLADALEKRAADFGNLVSAEVGSPRKWATMGQIGTALGVLRTYEKLTGEHTFEETRRSMLGGEVVVRQLPVGVVGAIVPWNAPLFTALLKLAPALAAGCTVVLKPSPEAPLTVCKLTELFDEIGLPPGVVNIVPGDVATGEALVANPGVDKISFTGSTAAGKRIGAACAADVRRVSLELGGKSAAILLDDLDLDRRTVTGIVNGVMGNAGQICVAQTRILAPRSRYDEVVTALAEATDALVLGDPADPATQIGPVISEDARDRVRRHVREAAEAGARVATAVGDEPGPGWYLRPVVLADVTNDMAVARQEIFGPVAVVIGYDTVEEAVAVANDSDYGLAGAVWSGDRERAYEVAAQLRVGSVSVNAASPMDLGSPFGGFKQSGIGREGGPEAISAFLEPQTIIR</sequence>
<dbReference type="InterPro" id="IPR016162">
    <property type="entry name" value="Ald_DH_N"/>
</dbReference>
<dbReference type="FunFam" id="3.40.309.10:FF:000009">
    <property type="entry name" value="Aldehyde dehydrogenase A"/>
    <property type="match status" value="1"/>
</dbReference>
<evidence type="ECO:0000256" key="2">
    <source>
        <dbReference type="ARBA" id="ARBA00023002"/>
    </source>
</evidence>
<evidence type="ECO:0000256" key="3">
    <source>
        <dbReference type="PROSITE-ProRule" id="PRU10007"/>
    </source>
</evidence>
<dbReference type="InterPro" id="IPR016163">
    <property type="entry name" value="Ald_DH_C"/>
</dbReference>
<organism evidence="6 7">
    <name type="scientific">Nocardioides panzhihuensis</name>
    <dbReference type="NCBI Taxonomy" id="860243"/>
    <lineage>
        <taxon>Bacteria</taxon>
        <taxon>Bacillati</taxon>
        <taxon>Actinomycetota</taxon>
        <taxon>Actinomycetes</taxon>
        <taxon>Propionibacteriales</taxon>
        <taxon>Nocardioidaceae</taxon>
        <taxon>Nocardioides</taxon>
    </lineage>
</organism>
<reference evidence="6 7" key="1">
    <citation type="submission" date="2020-07" db="EMBL/GenBank/DDBJ databases">
        <title>Sequencing the genomes of 1000 actinobacteria strains.</title>
        <authorList>
            <person name="Klenk H.-P."/>
        </authorList>
    </citation>
    <scope>NUCLEOTIDE SEQUENCE [LARGE SCALE GENOMIC DNA]</scope>
    <source>
        <strain evidence="6 7">DSM 26487</strain>
    </source>
</reference>
<accession>A0A7Z0DMD0</accession>
<comment type="similarity">
    <text evidence="1 4">Belongs to the aldehyde dehydrogenase family.</text>
</comment>
<dbReference type="RefSeq" id="WP_179658633.1">
    <property type="nucleotide sequence ID" value="NZ_JACBZR010000001.1"/>
</dbReference>
<dbReference type="GO" id="GO:0016620">
    <property type="term" value="F:oxidoreductase activity, acting on the aldehyde or oxo group of donors, NAD or NADP as acceptor"/>
    <property type="evidence" value="ECO:0007669"/>
    <property type="project" value="InterPro"/>
</dbReference>
<evidence type="ECO:0000256" key="1">
    <source>
        <dbReference type="ARBA" id="ARBA00009986"/>
    </source>
</evidence>
<name>A0A7Z0DMD0_9ACTN</name>
<dbReference type="InterPro" id="IPR029510">
    <property type="entry name" value="Ald_DH_CS_GLU"/>
</dbReference>
<dbReference type="Proteomes" id="UP000564496">
    <property type="component" value="Unassembled WGS sequence"/>
</dbReference>
<feature type="domain" description="Aldehyde dehydrogenase" evidence="5">
    <location>
        <begin position="13"/>
        <end position="474"/>
    </location>
</feature>
<dbReference type="Pfam" id="PF00171">
    <property type="entry name" value="Aldedh"/>
    <property type="match status" value="1"/>
</dbReference>